<dbReference type="EMBL" id="CP022433">
    <property type="protein sequence ID" value="ASN28799.1"/>
    <property type="molecule type" value="Genomic_DNA"/>
</dbReference>
<dbReference type="Gene3D" id="3.40.50.1000">
    <property type="entry name" value="HAD superfamily/HAD-like"/>
    <property type="match status" value="1"/>
</dbReference>
<dbReference type="NCBIfam" id="TIGR01509">
    <property type="entry name" value="HAD-SF-IA-v3"/>
    <property type="match status" value="1"/>
</dbReference>
<dbReference type="OrthoDB" id="9797415at2"/>
<evidence type="ECO:0008006" key="3">
    <source>
        <dbReference type="Google" id="ProtNLM"/>
    </source>
</evidence>
<evidence type="ECO:0000313" key="2">
    <source>
        <dbReference type="Proteomes" id="UP000031501"/>
    </source>
</evidence>
<keyword evidence="2" id="KW-1185">Reference proteome</keyword>
<dbReference type="InterPro" id="IPR023214">
    <property type="entry name" value="HAD_sf"/>
</dbReference>
<dbReference type="AlphaFoldDB" id="A0A221P941"/>
<reference evidence="1 2" key="1">
    <citation type="submission" date="2017-07" db="EMBL/GenBank/DDBJ databases">
        <title>Genome sequence of Streptomyces pluripotens MUSC 137T.</title>
        <authorList>
            <person name="Ser H.-L."/>
            <person name="Lee L.-H."/>
        </authorList>
    </citation>
    <scope>NUCLEOTIDE SEQUENCE [LARGE SCALE GENOMIC DNA]</scope>
    <source>
        <strain evidence="1 2">MUSC 137</strain>
    </source>
</reference>
<accession>A0A221P941</accession>
<evidence type="ECO:0000313" key="1">
    <source>
        <dbReference type="EMBL" id="ASN28799.1"/>
    </source>
</evidence>
<dbReference type="Pfam" id="PF00702">
    <property type="entry name" value="Hydrolase"/>
    <property type="match status" value="1"/>
</dbReference>
<dbReference type="STRING" id="1355015.LK06_029405"/>
<dbReference type="InterPro" id="IPR036412">
    <property type="entry name" value="HAD-like_sf"/>
</dbReference>
<dbReference type="Proteomes" id="UP000031501">
    <property type="component" value="Chromosome"/>
</dbReference>
<sequence length="120" mass="13128">MWTTTDSRVLTVLHRAHQAGLPMGLLSNAPLHLSAVLDVTDWRRDLLDAALYSARLETCKPAPDAYHQALAATGIDHPHRVLFVDDRLDNCRAATALGLRALHYTGNPDVLEAALLPDVD</sequence>
<protein>
    <recommendedName>
        <fullName evidence="3">Hydrolase</fullName>
    </recommendedName>
</protein>
<proteinExistence type="predicted"/>
<dbReference type="SUPFAM" id="SSF56784">
    <property type="entry name" value="HAD-like"/>
    <property type="match status" value="1"/>
</dbReference>
<organism evidence="1 2">
    <name type="scientific">Streptomyces pluripotens</name>
    <dbReference type="NCBI Taxonomy" id="1355015"/>
    <lineage>
        <taxon>Bacteria</taxon>
        <taxon>Bacillati</taxon>
        <taxon>Actinomycetota</taxon>
        <taxon>Actinomycetes</taxon>
        <taxon>Kitasatosporales</taxon>
        <taxon>Streptomycetaceae</taxon>
        <taxon>Streptomyces</taxon>
    </lineage>
</organism>
<dbReference type="KEGG" id="splu:LK06_029405"/>
<dbReference type="PANTHER" id="PTHR43611">
    <property type="entry name" value="ALPHA-D-GLUCOSE 1-PHOSPHATE PHOSPHATASE"/>
    <property type="match status" value="1"/>
</dbReference>
<dbReference type="InterPro" id="IPR006439">
    <property type="entry name" value="HAD-SF_hydro_IA"/>
</dbReference>
<dbReference type="PANTHER" id="PTHR43611:SF3">
    <property type="entry name" value="FLAVIN MONONUCLEOTIDE HYDROLASE 1, CHLOROPLATIC"/>
    <property type="match status" value="1"/>
</dbReference>
<name>A0A221P941_9ACTN</name>
<gene>
    <name evidence="1" type="ORF">LK07_30590</name>
</gene>